<evidence type="ECO:0000313" key="8">
    <source>
        <dbReference type="EMBL" id="QOV19677.1"/>
    </source>
</evidence>
<dbReference type="KEGG" id="bliq:INP51_01480"/>
<keyword evidence="9" id="KW-1185">Reference proteome</keyword>
<evidence type="ECO:0000256" key="5">
    <source>
        <dbReference type="ARBA" id="ARBA00023136"/>
    </source>
</evidence>
<comment type="similarity">
    <text evidence="6">Belongs to the TVP38/TMEM64 family.</text>
</comment>
<feature type="transmembrane region" description="Helical" evidence="6">
    <location>
        <begin position="90"/>
        <end position="107"/>
    </location>
</feature>
<sequence length="195" mass="21825">MSEKVLLAKKISKILGLAFLVLTIIFFAKSYIDGHFHSLDSFKNYINSFGLFAPIMLFFIQFFQVIIPFLPGLFGCIAGSLLFGAVNGFWINYLAISIGSITAFFIAKKYGSPVVKGLIGEKFYDKYLGWTMKDSFLWVFALAIFLPLTPDDELCLLAGLTPISKKKFILIIVTMKPWCILFYSIFAAHLASLVG</sequence>
<evidence type="ECO:0000256" key="1">
    <source>
        <dbReference type="ARBA" id="ARBA00004651"/>
    </source>
</evidence>
<evidence type="ECO:0000313" key="9">
    <source>
        <dbReference type="Proteomes" id="UP000593601"/>
    </source>
</evidence>
<feature type="transmembrane region" description="Helical" evidence="6">
    <location>
        <begin position="52"/>
        <end position="83"/>
    </location>
</feature>
<dbReference type="Proteomes" id="UP000593601">
    <property type="component" value="Chromosome"/>
</dbReference>
<keyword evidence="2 6" id="KW-1003">Cell membrane</keyword>
<evidence type="ECO:0000256" key="3">
    <source>
        <dbReference type="ARBA" id="ARBA00022692"/>
    </source>
</evidence>
<evidence type="ECO:0000259" key="7">
    <source>
        <dbReference type="Pfam" id="PF09335"/>
    </source>
</evidence>
<accession>A0A7M2RJE6</accession>
<dbReference type="GO" id="GO:0005886">
    <property type="term" value="C:plasma membrane"/>
    <property type="evidence" value="ECO:0007669"/>
    <property type="project" value="UniProtKB-SubCell"/>
</dbReference>
<dbReference type="PANTHER" id="PTHR12677:SF49">
    <property type="entry name" value="TVP38_TMEM64 FAMILY MEMBRANE PROTEIN"/>
    <property type="match status" value="1"/>
</dbReference>
<reference evidence="8 9" key="1">
    <citation type="submission" date="2020-10" db="EMBL/GenBank/DDBJ databases">
        <title>Blautia liquoris sp.nov., isolated from the mud in a fermentation cellar used for the production of Chinese strong-flavoured liquor.</title>
        <authorList>
            <person name="Lu L."/>
        </authorList>
    </citation>
    <scope>NUCLEOTIDE SEQUENCE [LARGE SCALE GENOMIC DNA]</scope>
    <source>
        <strain evidence="8 9">LZLJ-3</strain>
    </source>
</reference>
<dbReference type="InterPro" id="IPR015414">
    <property type="entry name" value="TMEM64"/>
</dbReference>
<proteinExistence type="inferred from homology"/>
<evidence type="ECO:0000256" key="2">
    <source>
        <dbReference type="ARBA" id="ARBA00022475"/>
    </source>
</evidence>
<organism evidence="8 9">
    <name type="scientific">Blautia liquoris</name>
    <dbReference type="NCBI Taxonomy" id="2779518"/>
    <lineage>
        <taxon>Bacteria</taxon>
        <taxon>Bacillati</taxon>
        <taxon>Bacillota</taxon>
        <taxon>Clostridia</taxon>
        <taxon>Lachnospirales</taxon>
        <taxon>Lachnospiraceae</taxon>
        <taxon>Blautia</taxon>
    </lineage>
</organism>
<dbReference type="Pfam" id="PF09335">
    <property type="entry name" value="VTT_dom"/>
    <property type="match status" value="1"/>
</dbReference>
<feature type="domain" description="VTT" evidence="7">
    <location>
        <begin position="71"/>
        <end position="186"/>
    </location>
</feature>
<dbReference type="EMBL" id="CP063304">
    <property type="protein sequence ID" value="QOV19677.1"/>
    <property type="molecule type" value="Genomic_DNA"/>
</dbReference>
<dbReference type="PANTHER" id="PTHR12677">
    <property type="entry name" value="GOLGI APPARATUS MEMBRANE PROTEIN TVP38-RELATED"/>
    <property type="match status" value="1"/>
</dbReference>
<name>A0A7M2RJE6_9FIRM</name>
<dbReference type="AlphaFoldDB" id="A0A7M2RJE6"/>
<dbReference type="InterPro" id="IPR032816">
    <property type="entry name" value="VTT_dom"/>
</dbReference>
<keyword evidence="4 6" id="KW-1133">Transmembrane helix</keyword>
<comment type="subcellular location">
    <subcellularLocation>
        <location evidence="1 6">Cell membrane</location>
        <topology evidence="1 6">Multi-pass membrane protein</topology>
    </subcellularLocation>
</comment>
<protein>
    <recommendedName>
        <fullName evidence="6">TVP38/TMEM64 family membrane protein</fullName>
    </recommendedName>
</protein>
<feature type="transmembrane region" description="Helical" evidence="6">
    <location>
        <begin position="127"/>
        <end position="148"/>
    </location>
</feature>
<gene>
    <name evidence="8" type="ORF">INP51_01480</name>
</gene>
<dbReference type="RefSeq" id="WP_193735997.1">
    <property type="nucleotide sequence ID" value="NZ_CP063304.1"/>
</dbReference>
<evidence type="ECO:0000256" key="6">
    <source>
        <dbReference type="RuleBase" id="RU366058"/>
    </source>
</evidence>
<keyword evidence="5 6" id="KW-0472">Membrane</keyword>
<feature type="transmembrane region" description="Helical" evidence="6">
    <location>
        <begin position="12"/>
        <end position="32"/>
    </location>
</feature>
<keyword evidence="3 6" id="KW-0812">Transmembrane</keyword>
<evidence type="ECO:0000256" key="4">
    <source>
        <dbReference type="ARBA" id="ARBA00022989"/>
    </source>
</evidence>
<feature type="transmembrane region" description="Helical" evidence="6">
    <location>
        <begin position="168"/>
        <end position="191"/>
    </location>
</feature>